<reference evidence="2" key="1">
    <citation type="submission" date="2019-12" db="EMBL/GenBank/DDBJ databases">
        <title>The DNA Methylation Landscape of Giant Viruses.</title>
        <authorList>
            <person name="Jeudy S."/>
            <person name="Rigou S."/>
            <person name="Alempic J.-M."/>
            <person name="Claverie J.-M."/>
            <person name="Abergel C."/>
            <person name="Legendre M."/>
        </authorList>
    </citation>
    <scope>NUCLEOTIDE SEQUENCE</scope>
    <source>
        <strain evidence="2">P4</strain>
    </source>
</reference>
<organism evidence="2 3">
    <name type="scientific">Cedratvirus kamchatka</name>
    <dbReference type="NCBI Taxonomy" id="2716914"/>
    <lineage>
        <taxon>Viruses</taxon>
        <taxon>Pithoviruses</taxon>
        <taxon>Orthocedratvirinae</taxon>
        <taxon>Alphacedratvirus</taxon>
        <taxon>Alphacedratvirus rossiense</taxon>
    </lineage>
</organism>
<evidence type="ECO:0000313" key="2">
    <source>
        <dbReference type="EMBL" id="QIN54578.1"/>
    </source>
</evidence>
<protein>
    <submittedName>
        <fullName evidence="2">Uncharacterized protein</fullName>
    </submittedName>
</protein>
<dbReference type="Proteomes" id="UP001224087">
    <property type="component" value="Segment"/>
</dbReference>
<evidence type="ECO:0000313" key="3">
    <source>
        <dbReference type="Proteomes" id="UP001224087"/>
    </source>
</evidence>
<feature type="coiled-coil region" evidence="1">
    <location>
        <begin position="3"/>
        <end position="37"/>
    </location>
</feature>
<keyword evidence="1" id="KW-0175">Coiled coil</keyword>
<name>A0A6G8MZ82_9VIRU</name>
<accession>A0A6G8MZ82</accession>
<sequence length="72" mass="8337">MQAHDLLIKATSLEEKVLSLEEKVLSLEKELSEISSLVKRLVPPQVQKLERNLSKKKEDRIQQLIHAQHPMI</sequence>
<proteinExistence type="predicted"/>
<evidence type="ECO:0000256" key="1">
    <source>
        <dbReference type="SAM" id="Coils"/>
    </source>
</evidence>
<keyword evidence="3" id="KW-1185">Reference proteome</keyword>
<gene>
    <name evidence="2" type="primary">ck453</name>
</gene>
<dbReference type="EMBL" id="MN873693">
    <property type="protein sequence ID" value="QIN54578.1"/>
    <property type="molecule type" value="Genomic_DNA"/>
</dbReference>